<proteinExistence type="predicted"/>
<dbReference type="EMBL" id="HBGJ01012571">
    <property type="protein sequence ID" value="CAD9249552.1"/>
    <property type="molecule type" value="Transcribed_RNA"/>
</dbReference>
<name>A0A7S1XM91_9STRA</name>
<sequence>MAAVRAFLEDFLKPLHKFLDWLQATKTLPTELKLARLGEAVKELRTKARDLKESLDATTEDLELKEVTWRTAVAQRRLAQLRQRFSAQFVEERDKAERGRREKEAANVLMTVADERDRAGAGVAKHSGAPRESGEGSKLPVVRFRLNNYMVQPRCFRVKKLDAGNPGLPSDVCVCRATEEIAEELKVKRLIVPHEAVTPEPLKAAPMHMKRTSVHTSFWIMAHSTA</sequence>
<keyword evidence="1" id="KW-0175">Coiled coil</keyword>
<evidence type="ECO:0000256" key="1">
    <source>
        <dbReference type="SAM" id="Coils"/>
    </source>
</evidence>
<gene>
    <name evidence="2" type="ORF">PPAR1163_LOCUS7912</name>
</gene>
<evidence type="ECO:0000313" key="2">
    <source>
        <dbReference type="EMBL" id="CAD9249552.1"/>
    </source>
</evidence>
<reference evidence="2" key="1">
    <citation type="submission" date="2021-01" db="EMBL/GenBank/DDBJ databases">
        <authorList>
            <person name="Corre E."/>
            <person name="Pelletier E."/>
            <person name="Niang G."/>
            <person name="Scheremetjew M."/>
            <person name="Finn R."/>
            <person name="Kale V."/>
            <person name="Holt S."/>
            <person name="Cochrane G."/>
            <person name="Meng A."/>
            <person name="Brown T."/>
            <person name="Cohen L."/>
        </authorList>
    </citation>
    <scope>NUCLEOTIDE SEQUENCE</scope>
    <source>
        <strain evidence="2">CCMP2877</strain>
    </source>
</reference>
<organism evidence="2">
    <name type="scientific">Phaeomonas parva</name>
    <dbReference type="NCBI Taxonomy" id="124430"/>
    <lineage>
        <taxon>Eukaryota</taxon>
        <taxon>Sar</taxon>
        <taxon>Stramenopiles</taxon>
        <taxon>Ochrophyta</taxon>
        <taxon>Pinguiophyceae</taxon>
        <taxon>Pinguiochrysidales</taxon>
        <taxon>Pinguiochrysidaceae</taxon>
        <taxon>Phaeomonas</taxon>
    </lineage>
</organism>
<accession>A0A7S1XM91</accession>
<protein>
    <submittedName>
        <fullName evidence="2">Uncharacterized protein</fullName>
    </submittedName>
</protein>
<dbReference type="AlphaFoldDB" id="A0A7S1XM91"/>
<feature type="coiled-coil region" evidence="1">
    <location>
        <begin position="34"/>
        <end position="61"/>
    </location>
</feature>